<keyword evidence="1" id="KW-0812">Transmembrane</keyword>
<keyword evidence="3" id="KW-1185">Reference proteome</keyword>
<protein>
    <submittedName>
        <fullName evidence="2">Uncharacterized protein</fullName>
    </submittedName>
</protein>
<dbReference type="KEGG" id="vcop:MM50RIKEN_00320"/>
<evidence type="ECO:0000313" key="2">
    <source>
        <dbReference type="EMBL" id="BCK80269.1"/>
    </source>
</evidence>
<name>A0A810PVK8_9FIRM</name>
<proteinExistence type="predicted"/>
<accession>A0A810PVK8</accession>
<dbReference type="AlphaFoldDB" id="A0A810PVK8"/>
<gene>
    <name evidence="2" type="ORF">MM50RIKEN_00320</name>
</gene>
<dbReference type="Proteomes" id="UP000681035">
    <property type="component" value="Chromosome"/>
</dbReference>
<keyword evidence="1" id="KW-1133">Transmembrane helix</keyword>
<evidence type="ECO:0000313" key="3">
    <source>
        <dbReference type="Proteomes" id="UP000681035"/>
    </source>
</evidence>
<dbReference type="EMBL" id="AP023418">
    <property type="protein sequence ID" value="BCK80269.1"/>
    <property type="molecule type" value="Genomic_DNA"/>
</dbReference>
<feature type="transmembrane region" description="Helical" evidence="1">
    <location>
        <begin position="12"/>
        <end position="38"/>
    </location>
</feature>
<sequence length="84" mass="9215">MRKTSVPAPFGGLMIAGVVVAVAAPFLGWILQALALLINSYWSIPCIDYILVEVIPCVRLGGVLLFLWGALGWLFNRREKEDGQ</sequence>
<reference evidence="2" key="1">
    <citation type="submission" date="2020-09" db="EMBL/GenBank/DDBJ databases">
        <title>New species isolated from human feces.</title>
        <authorList>
            <person name="Kitahara M."/>
            <person name="Shigeno Y."/>
            <person name="Shime M."/>
            <person name="Matsumoto Y."/>
            <person name="Nakamura S."/>
            <person name="Motooka D."/>
            <person name="Fukuoka S."/>
            <person name="Nishikawa H."/>
            <person name="Benno Y."/>
        </authorList>
    </citation>
    <scope>NUCLEOTIDE SEQUENCE</scope>
    <source>
        <strain evidence="2">MM50</strain>
    </source>
</reference>
<dbReference type="RefSeq" id="WP_213541251.1">
    <property type="nucleotide sequence ID" value="NZ_AP023418.1"/>
</dbReference>
<feature type="transmembrane region" description="Helical" evidence="1">
    <location>
        <begin position="50"/>
        <end position="75"/>
    </location>
</feature>
<keyword evidence="1" id="KW-0472">Membrane</keyword>
<evidence type="ECO:0000256" key="1">
    <source>
        <dbReference type="SAM" id="Phobius"/>
    </source>
</evidence>
<organism evidence="2 3">
    <name type="scientific">Vescimonas coprocola</name>
    <dbReference type="NCBI Taxonomy" id="2714355"/>
    <lineage>
        <taxon>Bacteria</taxon>
        <taxon>Bacillati</taxon>
        <taxon>Bacillota</taxon>
        <taxon>Clostridia</taxon>
        <taxon>Eubacteriales</taxon>
        <taxon>Oscillospiraceae</taxon>
        <taxon>Vescimonas</taxon>
    </lineage>
</organism>